<reference evidence="3" key="2">
    <citation type="submission" date="2015-01" db="EMBL/GenBank/DDBJ databases">
        <title>Evolutionary Origins and Diversification of the Mycorrhizal Mutualists.</title>
        <authorList>
            <consortium name="DOE Joint Genome Institute"/>
            <consortium name="Mycorrhizal Genomics Consortium"/>
            <person name="Kohler A."/>
            <person name="Kuo A."/>
            <person name="Nagy L.G."/>
            <person name="Floudas D."/>
            <person name="Copeland A."/>
            <person name="Barry K.W."/>
            <person name="Cichocki N."/>
            <person name="Veneault-Fourrey C."/>
            <person name="LaButti K."/>
            <person name="Lindquist E.A."/>
            <person name="Lipzen A."/>
            <person name="Lundell T."/>
            <person name="Morin E."/>
            <person name="Murat C."/>
            <person name="Riley R."/>
            <person name="Ohm R."/>
            <person name="Sun H."/>
            <person name="Tunlid A."/>
            <person name="Henrissat B."/>
            <person name="Grigoriev I.V."/>
            <person name="Hibbett D.S."/>
            <person name="Martin F."/>
        </authorList>
    </citation>
    <scope>NUCLEOTIDE SEQUENCE [LARGE SCALE GENOMIC DNA]</scope>
    <source>
        <strain evidence="3">h7</strain>
    </source>
</reference>
<feature type="transmembrane region" description="Helical" evidence="1">
    <location>
        <begin position="44"/>
        <end position="66"/>
    </location>
</feature>
<evidence type="ECO:0000256" key="1">
    <source>
        <dbReference type="SAM" id="Phobius"/>
    </source>
</evidence>
<proteinExistence type="predicted"/>
<keyword evidence="1" id="KW-0812">Transmembrane</keyword>
<reference evidence="2 3" key="1">
    <citation type="submission" date="2014-04" db="EMBL/GenBank/DDBJ databases">
        <authorList>
            <consortium name="DOE Joint Genome Institute"/>
            <person name="Kuo A."/>
            <person name="Gay G."/>
            <person name="Dore J."/>
            <person name="Kohler A."/>
            <person name="Nagy L.G."/>
            <person name="Floudas D."/>
            <person name="Copeland A."/>
            <person name="Barry K.W."/>
            <person name="Cichocki N."/>
            <person name="Veneault-Fourrey C."/>
            <person name="LaButti K."/>
            <person name="Lindquist E.A."/>
            <person name="Lipzen A."/>
            <person name="Lundell T."/>
            <person name="Morin E."/>
            <person name="Murat C."/>
            <person name="Sun H."/>
            <person name="Tunlid A."/>
            <person name="Henrissat B."/>
            <person name="Grigoriev I.V."/>
            <person name="Hibbett D.S."/>
            <person name="Martin F."/>
            <person name="Nordberg H.P."/>
            <person name="Cantor M.N."/>
            <person name="Hua S.X."/>
        </authorList>
    </citation>
    <scope>NUCLEOTIDE SEQUENCE [LARGE SCALE GENOMIC DNA]</scope>
    <source>
        <strain evidence="3">h7</strain>
    </source>
</reference>
<protein>
    <submittedName>
        <fullName evidence="2">Uncharacterized protein</fullName>
    </submittedName>
</protein>
<dbReference type="Proteomes" id="UP000053424">
    <property type="component" value="Unassembled WGS sequence"/>
</dbReference>
<sequence>MFSSCDLTICAWGAGGELPRTCHLFTCEHVSPWTVMIRLTITDIFIFSMATYLLHLWLPFCTFTALNEVLMHPGHAPTN</sequence>
<dbReference type="AlphaFoldDB" id="A0A0C3BFG3"/>
<dbReference type="EMBL" id="KN831819">
    <property type="protein sequence ID" value="KIM35520.1"/>
    <property type="molecule type" value="Genomic_DNA"/>
</dbReference>
<dbReference type="HOGENOM" id="CLU_2606309_0_0_1"/>
<keyword evidence="1" id="KW-0472">Membrane</keyword>
<gene>
    <name evidence="2" type="ORF">M413DRAFT_348358</name>
</gene>
<keyword evidence="3" id="KW-1185">Reference proteome</keyword>
<organism evidence="2 3">
    <name type="scientific">Hebeloma cylindrosporum</name>
    <dbReference type="NCBI Taxonomy" id="76867"/>
    <lineage>
        <taxon>Eukaryota</taxon>
        <taxon>Fungi</taxon>
        <taxon>Dikarya</taxon>
        <taxon>Basidiomycota</taxon>
        <taxon>Agaricomycotina</taxon>
        <taxon>Agaricomycetes</taxon>
        <taxon>Agaricomycetidae</taxon>
        <taxon>Agaricales</taxon>
        <taxon>Agaricineae</taxon>
        <taxon>Hymenogastraceae</taxon>
        <taxon>Hebeloma</taxon>
    </lineage>
</organism>
<evidence type="ECO:0000313" key="2">
    <source>
        <dbReference type="EMBL" id="KIM35520.1"/>
    </source>
</evidence>
<name>A0A0C3BFG3_HEBCY</name>
<accession>A0A0C3BFG3</accession>
<evidence type="ECO:0000313" key="3">
    <source>
        <dbReference type="Proteomes" id="UP000053424"/>
    </source>
</evidence>
<keyword evidence="1" id="KW-1133">Transmembrane helix</keyword>